<reference evidence="2" key="2">
    <citation type="journal article" date="2015" name="Fish Shellfish Immunol.">
        <title>Early steps in the European eel (Anguilla anguilla)-Vibrio vulnificus interaction in the gills: Role of the RtxA13 toxin.</title>
        <authorList>
            <person name="Callol A."/>
            <person name="Pajuelo D."/>
            <person name="Ebbesson L."/>
            <person name="Teles M."/>
            <person name="MacKenzie S."/>
            <person name="Amaro C."/>
        </authorList>
    </citation>
    <scope>NUCLEOTIDE SEQUENCE</scope>
</reference>
<dbReference type="AlphaFoldDB" id="A0A0E9SYL6"/>
<organism evidence="2">
    <name type="scientific">Anguilla anguilla</name>
    <name type="common">European freshwater eel</name>
    <name type="synonym">Muraena anguilla</name>
    <dbReference type="NCBI Taxonomy" id="7936"/>
    <lineage>
        <taxon>Eukaryota</taxon>
        <taxon>Metazoa</taxon>
        <taxon>Chordata</taxon>
        <taxon>Craniata</taxon>
        <taxon>Vertebrata</taxon>
        <taxon>Euteleostomi</taxon>
        <taxon>Actinopterygii</taxon>
        <taxon>Neopterygii</taxon>
        <taxon>Teleostei</taxon>
        <taxon>Anguilliformes</taxon>
        <taxon>Anguillidae</taxon>
        <taxon>Anguilla</taxon>
    </lineage>
</organism>
<protein>
    <submittedName>
        <fullName evidence="2">Uncharacterized protein</fullName>
    </submittedName>
</protein>
<proteinExistence type="predicted"/>
<dbReference type="EMBL" id="GBXM01062133">
    <property type="protein sequence ID" value="JAH46444.1"/>
    <property type="molecule type" value="Transcribed_RNA"/>
</dbReference>
<feature type="region of interest" description="Disordered" evidence="1">
    <location>
        <begin position="1"/>
        <end position="26"/>
    </location>
</feature>
<sequence>MNSHAAMTPDYSKHKAPGKSNVGAFG</sequence>
<name>A0A0E9SYL6_ANGAN</name>
<reference evidence="2" key="1">
    <citation type="submission" date="2014-11" db="EMBL/GenBank/DDBJ databases">
        <authorList>
            <person name="Amaro Gonzalez C."/>
        </authorList>
    </citation>
    <scope>NUCLEOTIDE SEQUENCE</scope>
</reference>
<accession>A0A0E9SYL6</accession>
<evidence type="ECO:0000256" key="1">
    <source>
        <dbReference type="SAM" id="MobiDB-lite"/>
    </source>
</evidence>
<evidence type="ECO:0000313" key="2">
    <source>
        <dbReference type="EMBL" id="JAH46444.1"/>
    </source>
</evidence>